<reference evidence="2" key="1">
    <citation type="submission" date="2023-10" db="EMBL/GenBank/DDBJ databases">
        <authorList>
            <person name="Hackl T."/>
        </authorList>
    </citation>
    <scope>NUCLEOTIDE SEQUENCE</scope>
</reference>
<proteinExistence type="predicted"/>
<name>A0AAI8YQW1_9PEZI</name>
<evidence type="ECO:0000256" key="1">
    <source>
        <dbReference type="SAM" id="MobiDB-lite"/>
    </source>
</evidence>
<evidence type="ECO:0000313" key="3">
    <source>
        <dbReference type="Proteomes" id="UP001295740"/>
    </source>
</evidence>
<dbReference type="Proteomes" id="UP001295740">
    <property type="component" value="Unassembled WGS sequence"/>
</dbReference>
<feature type="region of interest" description="Disordered" evidence="1">
    <location>
        <begin position="333"/>
        <end position="378"/>
    </location>
</feature>
<feature type="region of interest" description="Disordered" evidence="1">
    <location>
        <begin position="80"/>
        <end position="100"/>
    </location>
</feature>
<organism evidence="2 3">
    <name type="scientific">Anthostomella pinea</name>
    <dbReference type="NCBI Taxonomy" id="933095"/>
    <lineage>
        <taxon>Eukaryota</taxon>
        <taxon>Fungi</taxon>
        <taxon>Dikarya</taxon>
        <taxon>Ascomycota</taxon>
        <taxon>Pezizomycotina</taxon>
        <taxon>Sordariomycetes</taxon>
        <taxon>Xylariomycetidae</taxon>
        <taxon>Xylariales</taxon>
        <taxon>Xylariaceae</taxon>
        <taxon>Anthostomella</taxon>
    </lineage>
</organism>
<evidence type="ECO:0000313" key="2">
    <source>
        <dbReference type="EMBL" id="CAJ2513911.1"/>
    </source>
</evidence>
<protein>
    <submittedName>
        <fullName evidence="2">Uu.00g020300.m01.CDS01</fullName>
    </submittedName>
</protein>
<keyword evidence="3" id="KW-1185">Reference proteome</keyword>
<comment type="caution">
    <text evidence="2">The sequence shown here is derived from an EMBL/GenBank/DDBJ whole genome shotgun (WGS) entry which is preliminary data.</text>
</comment>
<sequence length="1022" mass="110698">MSNSSTIFPDFLNPENPEKYYLDLAIYWLLDDITERDNDLLEWRARFVAPELANRCDFCCLINSSCTNKASGACDECRGADPSRENKCKTTLPPPMRPAPDDGAVGPSAYIYAGFTYEGQTSAGPSSTAPDLFTVPIVAGDVEAMLSLRPAAAASTYEGEISAGPSSAAPAPTPMDGASTFIRRAPRKYMKGMTKPPQIVCEPCRLKGRNHYNTCNMDLDQQLGCSNCRKRDEPCTRGPTLFKDRPDGLVKPLCCDQCLADGLFLFSCSWRAVPGEPTGPCGNCVEKKKSCTFAGVEPKNLVEGTHTHLTMTQYLPVPRPCNMIEVHANMTPGSEYTIAPRPEAGSSRDRSRSPAGTPPKGKDTSAATSALIPANRPNAFGLTGKPRCDLCRSLLARRQNQCDATGDTGCEYCRKYATVCIVNGRPLKPKPTAKTARAKFADCKNCKENNRPCDRQRPCDSCTKICEQCAPAGATEGGSWLRGPDSTGMGAYYLSLGYGPKGVDDLQNKQWPYFQPDNYRETFMQMRAAGVRTGPLQGPPDFVSTVYEPGFNSMAAPDAATPDFSIPDDINLSFLAAPRSPPAGEPLAQADHLGVSLVNEGEVGNNETDRKLIADYEKAWDTARFLVAKHGNNIMDLREVRGGLRGAMLARQPAADSFYWQQIHALLVEKSPPPSNPIHERLAINMPADADENLVDWLNPGWRDGIRNAAAEPLRPRSPAPIQPIFHVRGPPLPVPHPNPKARGVMDVVLFYREPVPFLSPRPCTAFRADGRTCGNNAEGSCEDIRHEPGACAICDSCDADSRIRTGATLDGLIMQLRAYACSECAGWDVAMKPDIYHGCGVRVWGIDPQLHCSPAAVNANNELAGSFMGIPLPATGCLCATKLLGRRICQPHRTQDLLDLQTAVREMRNYVERVAGKMVCPWCMLRQGADAFRFRGERGCEGEQKPFVCMACHGVVIGLNDNICGLKGVPDADASWGMSNNGIIAPGGATALHGTFMGPGDAGSSMDVDLDLNDAFDVMMS</sequence>
<dbReference type="EMBL" id="CAUWAG010000020">
    <property type="protein sequence ID" value="CAJ2513911.1"/>
    <property type="molecule type" value="Genomic_DNA"/>
</dbReference>
<dbReference type="AlphaFoldDB" id="A0AAI8YQW1"/>
<accession>A0AAI8YQW1</accession>
<gene>
    <name evidence="2" type="ORF">KHLLAP_LOCUS14379</name>
</gene>